<comment type="caution">
    <text evidence="3">The sequence shown here is derived from an EMBL/GenBank/DDBJ whole genome shotgun (WGS) entry which is preliminary data.</text>
</comment>
<feature type="transmembrane region" description="Helical" evidence="1">
    <location>
        <begin position="244"/>
        <end position="263"/>
    </location>
</feature>
<name>A0ABD1E365_HYPHA</name>
<dbReference type="Proteomes" id="UP001566132">
    <property type="component" value="Unassembled WGS sequence"/>
</dbReference>
<feature type="signal peptide" evidence="2">
    <location>
        <begin position="1"/>
        <end position="18"/>
    </location>
</feature>
<dbReference type="InterPro" id="IPR052728">
    <property type="entry name" value="O2_lipid_transport_reg"/>
</dbReference>
<evidence type="ECO:0000256" key="2">
    <source>
        <dbReference type="SAM" id="SignalP"/>
    </source>
</evidence>
<keyword evidence="4" id="KW-1185">Reference proteome</keyword>
<organism evidence="3 4">
    <name type="scientific">Hypothenemus hampei</name>
    <name type="common">Coffee berry borer</name>
    <dbReference type="NCBI Taxonomy" id="57062"/>
    <lineage>
        <taxon>Eukaryota</taxon>
        <taxon>Metazoa</taxon>
        <taxon>Ecdysozoa</taxon>
        <taxon>Arthropoda</taxon>
        <taxon>Hexapoda</taxon>
        <taxon>Insecta</taxon>
        <taxon>Pterygota</taxon>
        <taxon>Neoptera</taxon>
        <taxon>Endopterygota</taxon>
        <taxon>Coleoptera</taxon>
        <taxon>Polyphaga</taxon>
        <taxon>Cucujiformia</taxon>
        <taxon>Curculionidae</taxon>
        <taxon>Scolytinae</taxon>
        <taxon>Hypothenemus</taxon>
    </lineage>
</organism>
<evidence type="ECO:0000313" key="3">
    <source>
        <dbReference type="EMBL" id="KAL1488387.1"/>
    </source>
</evidence>
<feature type="transmembrane region" description="Helical" evidence="1">
    <location>
        <begin position="463"/>
        <end position="481"/>
    </location>
</feature>
<feature type="transmembrane region" description="Helical" evidence="1">
    <location>
        <begin position="142"/>
        <end position="161"/>
    </location>
</feature>
<dbReference type="EMBL" id="JBDJPC010000014">
    <property type="protein sequence ID" value="KAL1488387.1"/>
    <property type="molecule type" value="Genomic_DNA"/>
</dbReference>
<feature type="chain" id="PRO_5044843926" description="Acyltransferase 3 domain-containing protein" evidence="2">
    <location>
        <begin position="19"/>
        <end position="625"/>
    </location>
</feature>
<gene>
    <name evidence="3" type="ORF">ABEB36_014861</name>
</gene>
<reference evidence="3 4" key="1">
    <citation type="submission" date="2024-05" db="EMBL/GenBank/DDBJ databases">
        <title>Genetic variation in Jamaican populations of the coffee berry borer (Hypothenemus hampei).</title>
        <authorList>
            <person name="Errbii M."/>
            <person name="Myrie A."/>
        </authorList>
    </citation>
    <scope>NUCLEOTIDE SEQUENCE [LARGE SCALE GENOMIC DNA]</scope>
    <source>
        <strain evidence="3">JA-Hopewell-2020-01-JO</strain>
        <tissue evidence="3">Whole body</tissue>
    </source>
</reference>
<keyword evidence="1" id="KW-1133">Transmembrane helix</keyword>
<dbReference type="PANTHER" id="PTHR11161:SF72">
    <property type="entry name" value="FI21449P1"/>
    <property type="match status" value="1"/>
</dbReference>
<evidence type="ECO:0008006" key="5">
    <source>
        <dbReference type="Google" id="ProtNLM"/>
    </source>
</evidence>
<evidence type="ECO:0000256" key="1">
    <source>
        <dbReference type="SAM" id="Phobius"/>
    </source>
</evidence>
<feature type="transmembrane region" description="Helical" evidence="1">
    <location>
        <begin position="531"/>
        <end position="552"/>
    </location>
</feature>
<feature type="transmembrane region" description="Helical" evidence="1">
    <location>
        <begin position="501"/>
        <end position="519"/>
    </location>
</feature>
<protein>
    <recommendedName>
        <fullName evidence="5">Acyltransferase 3 domain-containing protein</fullName>
    </recommendedName>
</protein>
<keyword evidence="1" id="KW-0472">Membrane</keyword>
<accession>A0ABD1E365</accession>
<feature type="transmembrane region" description="Helical" evidence="1">
    <location>
        <begin position="429"/>
        <end position="451"/>
    </location>
</feature>
<dbReference type="PANTHER" id="PTHR11161">
    <property type="entry name" value="O-ACYLTRANSFERASE"/>
    <property type="match status" value="1"/>
</dbReference>
<keyword evidence="2" id="KW-0732">Signal</keyword>
<feature type="transmembrane region" description="Helical" evidence="1">
    <location>
        <begin position="384"/>
        <end position="401"/>
    </location>
</feature>
<dbReference type="AlphaFoldDB" id="A0ABD1E365"/>
<feature type="transmembrane region" description="Helical" evidence="1">
    <location>
        <begin position="291"/>
        <end position="313"/>
    </location>
</feature>
<sequence>MYFLICLFVTSTIHTVQTEEPVIKTANYSINFPKLHAIDSYYNCPKENSFCTANVKLMPSGNQNVFYKELEDYSKSITHYNRTVVKRTLCIPAKYADEQSKNVYIENRVNEENEIKSMGFSSKVYYLECMARNGPTRNLKITLIYLSFMVFLILCGTAYDYSLGKKEKFNMVEDILLCFSLLHYRKTNYLSEKQDMRNLKCIQSIRTLQTVAVILAHATMLILQKHISNPRCVEDILEEVGRRFLLKIALVLVQTYFVITSWLSTNQLLSIYKHDGHFTMRHACLMLIHRIFRILPTLIIVHWIFYPILFYYYDNPGSFEVLQYLENVCSKNLWMTLTFSSNYVNILDTCHLGYWSLVLDMQYYILNLILIYIMINYQLNYKKVLGTLFVIIYFVNVTQAINNGIQLKQFFNIETVTNLLRLRDESYNYLYFGFLTNFNMNLLGIIFGYLYSLGKYKKEIGPYEKYCWFISISCMLTYLCFPDFEDTHPTLMTLVIPLQKILFSLGMTIMIYGLSRNAIQGSVKKFFENKLLCYMGNFTYCTYLAHFLWVFSRGSNIDYTIDCSYWFLLTSSFKDVVVSFILGFFLTLTTEIPFTNLKKLILPPVWKSSYCDLKEERENYEIKQE</sequence>
<proteinExistence type="predicted"/>
<evidence type="ECO:0000313" key="4">
    <source>
        <dbReference type="Proteomes" id="UP001566132"/>
    </source>
</evidence>
<feature type="transmembrane region" description="Helical" evidence="1">
    <location>
        <begin position="361"/>
        <end position="377"/>
    </location>
</feature>
<feature type="transmembrane region" description="Helical" evidence="1">
    <location>
        <begin position="564"/>
        <end position="588"/>
    </location>
</feature>
<keyword evidence="1" id="KW-0812">Transmembrane</keyword>